<dbReference type="Gene3D" id="2.40.30.170">
    <property type="match status" value="1"/>
</dbReference>
<comment type="subcellular location">
    <subcellularLocation>
        <location evidence="1">Cell envelope</location>
    </subcellularLocation>
</comment>
<dbReference type="PhylomeDB" id="A0A0H3C6V7"/>
<dbReference type="Pfam" id="PF25967">
    <property type="entry name" value="RND-MFP_C"/>
    <property type="match status" value="1"/>
</dbReference>
<dbReference type="Pfam" id="PF25917">
    <property type="entry name" value="BSH_RND"/>
    <property type="match status" value="1"/>
</dbReference>
<dbReference type="EMBL" id="CP001340">
    <property type="protein sequence ID" value="ACL94444.1"/>
    <property type="molecule type" value="Genomic_DNA"/>
</dbReference>
<dbReference type="GeneID" id="7333111"/>
<evidence type="ECO:0000259" key="4">
    <source>
        <dbReference type="Pfam" id="PF25917"/>
    </source>
</evidence>
<dbReference type="RefSeq" id="YP_002516352.1">
    <property type="nucleotide sequence ID" value="NC_011916.1"/>
</dbReference>
<comment type="similarity">
    <text evidence="2">Belongs to the membrane fusion protein (MFP) (TC 8.A.1) family.</text>
</comment>
<dbReference type="PATRIC" id="fig|565050.3.peg.961"/>
<dbReference type="OrthoDB" id="9791520at2"/>
<dbReference type="PANTHER" id="PTHR30469">
    <property type="entry name" value="MULTIDRUG RESISTANCE PROTEIN MDTA"/>
    <property type="match status" value="1"/>
</dbReference>
<dbReference type="InterPro" id="IPR058625">
    <property type="entry name" value="MdtA-like_BSH"/>
</dbReference>
<evidence type="ECO:0000313" key="8">
    <source>
        <dbReference type="Proteomes" id="UP000001364"/>
    </source>
</evidence>
<evidence type="ECO:0000259" key="5">
    <source>
        <dbReference type="Pfam" id="PF25954"/>
    </source>
</evidence>
<keyword evidence="3" id="KW-0813">Transport</keyword>
<accession>A0A0H3C6V7</accession>
<dbReference type="Gene3D" id="2.40.50.100">
    <property type="match status" value="1"/>
</dbReference>
<dbReference type="HOGENOM" id="CLU_018816_4_0_5"/>
<gene>
    <name evidence="7" type="ordered locus">CCNA_00979</name>
</gene>
<reference evidence="7 8" key="1">
    <citation type="journal article" date="2010" name="J. Bacteriol.">
        <title>The genetic basis of laboratory adaptation in Caulobacter crescentus.</title>
        <authorList>
            <person name="Marks M.E."/>
            <person name="Castro-Rojas C.M."/>
            <person name="Teiling C."/>
            <person name="Du L."/>
            <person name="Kapatral V."/>
            <person name="Walunas T.L."/>
            <person name="Crosson S."/>
        </authorList>
    </citation>
    <scope>NUCLEOTIDE SEQUENCE [LARGE SCALE GENOMIC DNA]</scope>
    <source>
        <strain evidence="8">NA1000 / CB15N</strain>
    </source>
</reference>
<dbReference type="AlphaFoldDB" id="A0A0H3C6V7"/>
<feature type="domain" description="CusB-like beta-barrel" evidence="5">
    <location>
        <begin position="206"/>
        <end position="275"/>
    </location>
</feature>
<dbReference type="NCBIfam" id="TIGR01730">
    <property type="entry name" value="RND_mfp"/>
    <property type="match status" value="1"/>
</dbReference>
<dbReference type="InterPro" id="IPR006143">
    <property type="entry name" value="RND_pump_MFP"/>
</dbReference>
<dbReference type="GO" id="GO:1990281">
    <property type="term" value="C:efflux pump complex"/>
    <property type="evidence" value="ECO:0007669"/>
    <property type="project" value="TreeGrafter"/>
</dbReference>
<name>A0A0H3C6V7_CAUVN</name>
<dbReference type="SMR" id="A0A0H3C6V7"/>
<feature type="domain" description="Multidrug resistance protein MdtA-like barrel-sandwich hybrid" evidence="4">
    <location>
        <begin position="59"/>
        <end position="195"/>
    </location>
</feature>
<evidence type="ECO:0000313" key="7">
    <source>
        <dbReference type="EMBL" id="ACL94444.1"/>
    </source>
</evidence>
<sequence>MMRATSRLVVFLAAAVLAVAVVAWFVMSRRPPEVAVLEIKPATIEQALSVVGRVRPLELVQVASPNSGQIVRLLHDEGDRVAAGDPLAVVLATVEQAQTQVDVARERAARAAAAEARLNYQRVKTLYDQGFAAKAALDAARAGLDTAQANVAAASAGVRASAERAQEFVIRAPMAGVVLFRPIDNGQVVSAGQTLFELGSSTGVEIRAEVEEVYADALRPGQVARAALSGSSTIFPARVTEVSPRVDSSTGGRSVRLAAEGDQDLSPGRSVDVTIVVRQRPGAIVIPRAAVLDATAAPKVHVVDAGDIVRARSITVARWPSVNAIVESGLRAGDRVVLEPAAVKPGAQVTPVAAKPDR</sequence>
<dbReference type="InterPro" id="IPR058627">
    <property type="entry name" value="MdtA-like_C"/>
</dbReference>
<evidence type="ECO:0000256" key="1">
    <source>
        <dbReference type="ARBA" id="ARBA00004196"/>
    </source>
</evidence>
<keyword evidence="8" id="KW-1185">Reference proteome</keyword>
<dbReference type="KEGG" id="ccs:CCNA_00979"/>
<feature type="domain" description="Multidrug resistance protein MdtA-like C-terminal permuted SH3" evidence="6">
    <location>
        <begin position="283"/>
        <end position="339"/>
    </location>
</feature>
<dbReference type="PANTHER" id="PTHR30469:SF15">
    <property type="entry name" value="HLYD FAMILY OF SECRETION PROTEINS"/>
    <property type="match status" value="1"/>
</dbReference>
<organism evidence="7 8">
    <name type="scientific">Caulobacter vibrioides (strain NA1000 / CB15N)</name>
    <name type="common">Caulobacter crescentus</name>
    <dbReference type="NCBI Taxonomy" id="565050"/>
    <lineage>
        <taxon>Bacteria</taxon>
        <taxon>Pseudomonadati</taxon>
        <taxon>Pseudomonadota</taxon>
        <taxon>Alphaproteobacteria</taxon>
        <taxon>Caulobacterales</taxon>
        <taxon>Caulobacteraceae</taxon>
        <taxon>Caulobacter</taxon>
    </lineage>
</organism>
<evidence type="ECO:0000256" key="3">
    <source>
        <dbReference type="ARBA" id="ARBA00022448"/>
    </source>
</evidence>
<dbReference type="InterPro" id="IPR058792">
    <property type="entry name" value="Beta-barrel_RND_2"/>
</dbReference>
<proteinExistence type="inferred from homology"/>
<dbReference type="Proteomes" id="UP000001364">
    <property type="component" value="Chromosome"/>
</dbReference>
<evidence type="ECO:0000256" key="2">
    <source>
        <dbReference type="ARBA" id="ARBA00009477"/>
    </source>
</evidence>
<protein>
    <submittedName>
        <fullName evidence="7">RND family efflux transporter, MFP subunit</fullName>
    </submittedName>
</protein>
<dbReference type="GO" id="GO:0015562">
    <property type="term" value="F:efflux transmembrane transporter activity"/>
    <property type="evidence" value="ECO:0007669"/>
    <property type="project" value="TreeGrafter"/>
</dbReference>
<dbReference type="Gene3D" id="2.40.420.20">
    <property type="match status" value="1"/>
</dbReference>
<evidence type="ECO:0000259" key="6">
    <source>
        <dbReference type="Pfam" id="PF25967"/>
    </source>
</evidence>
<dbReference type="RefSeq" id="WP_010918814.1">
    <property type="nucleotide sequence ID" value="NC_011916.1"/>
</dbReference>
<dbReference type="SUPFAM" id="SSF111369">
    <property type="entry name" value="HlyD-like secretion proteins"/>
    <property type="match status" value="1"/>
</dbReference>
<dbReference type="Pfam" id="PF25954">
    <property type="entry name" value="Beta-barrel_RND_2"/>
    <property type="match status" value="1"/>
</dbReference>
<dbReference type="Gene3D" id="1.10.287.470">
    <property type="entry name" value="Helix hairpin bin"/>
    <property type="match status" value="1"/>
</dbReference>